<feature type="compositionally biased region" description="Basic and acidic residues" evidence="1">
    <location>
        <begin position="504"/>
        <end position="513"/>
    </location>
</feature>
<comment type="caution">
    <text evidence="2">The sequence shown here is derived from an EMBL/GenBank/DDBJ whole genome shotgun (WGS) entry which is preliminary data.</text>
</comment>
<feature type="compositionally biased region" description="Basic and acidic residues" evidence="1">
    <location>
        <begin position="365"/>
        <end position="410"/>
    </location>
</feature>
<evidence type="ECO:0000313" key="2">
    <source>
        <dbReference type="EMBL" id="ODM15031.1"/>
    </source>
</evidence>
<proteinExistence type="predicted"/>
<evidence type="ECO:0000256" key="1">
    <source>
        <dbReference type="SAM" id="MobiDB-lite"/>
    </source>
</evidence>
<feature type="compositionally biased region" description="Pro residues" evidence="1">
    <location>
        <begin position="445"/>
        <end position="455"/>
    </location>
</feature>
<organism evidence="2 3">
    <name type="scientific">Aspergillus cristatus</name>
    <name type="common">Chinese Fuzhuan brick tea-fermentation fungus</name>
    <name type="synonym">Eurotium cristatum</name>
    <dbReference type="NCBI Taxonomy" id="573508"/>
    <lineage>
        <taxon>Eukaryota</taxon>
        <taxon>Fungi</taxon>
        <taxon>Dikarya</taxon>
        <taxon>Ascomycota</taxon>
        <taxon>Pezizomycotina</taxon>
        <taxon>Eurotiomycetes</taxon>
        <taxon>Eurotiomycetidae</taxon>
        <taxon>Eurotiales</taxon>
        <taxon>Aspergillaceae</taxon>
        <taxon>Aspergillus</taxon>
        <taxon>Aspergillus subgen. Aspergillus</taxon>
    </lineage>
</organism>
<reference evidence="2 3" key="1">
    <citation type="journal article" date="2016" name="BMC Genomics">
        <title>Comparative genomic and transcriptomic analyses of the Fuzhuan brick tea-fermentation fungus Aspergillus cristatus.</title>
        <authorList>
            <person name="Ge Y."/>
            <person name="Wang Y."/>
            <person name="Liu Y."/>
            <person name="Tan Y."/>
            <person name="Ren X."/>
            <person name="Zhang X."/>
            <person name="Hyde K.D."/>
            <person name="Liu Y."/>
            <person name="Liu Z."/>
        </authorList>
    </citation>
    <scope>NUCLEOTIDE SEQUENCE [LARGE SCALE GENOMIC DNA]</scope>
    <source>
        <strain evidence="2 3">GZAAS20.1005</strain>
    </source>
</reference>
<dbReference type="Proteomes" id="UP000094569">
    <property type="component" value="Unassembled WGS sequence"/>
</dbReference>
<dbReference type="VEuPathDB" id="FungiDB:SI65_09526"/>
<dbReference type="OrthoDB" id="3357341at2759"/>
<feature type="compositionally biased region" description="Low complexity" evidence="1">
    <location>
        <begin position="428"/>
        <end position="444"/>
    </location>
</feature>
<feature type="region of interest" description="Disordered" evidence="1">
    <location>
        <begin position="255"/>
        <end position="522"/>
    </location>
</feature>
<feature type="compositionally biased region" description="Low complexity" evidence="1">
    <location>
        <begin position="349"/>
        <end position="359"/>
    </location>
</feature>
<evidence type="ECO:0000313" key="3">
    <source>
        <dbReference type="Proteomes" id="UP000094569"/>
    </source>
</evidence>
<accession>A0A1E3B2H4</accession>
<dbReference type="EMBL" id="JXNT01000019">
    <property type="protein sequence ID" value="ODM15031.1"/>
    <property type="molecule type" value="Genomic_DNA"/>
</dbReference>
<sequence>MLDENLPTFYLKHGQNKHSWTIYLCHHGDEPAPAYHLRYPDPSSPSSKNRYAVALCDPYVPEIIYGEVLLIPEWTQPSLSADAIRANGGVTPPPEPILPSQFVVHLYNPDQQIVVRYKPKTWNSPATWEFEMPQHTFRQPSSSTLDRTQIDPAIADVTPKLRFGWRKDSKLSKDLACLLSGKTASITETKTKSKEPDITISIFKGLREMTLYEPNLYRVEMEDFKGLECVLLLGAVTIRDVFFTSIEKAFSISHDVKKPQKTPQNAAAVQKPIQKPGPSTAAPVANGLKAQPQPQPQQPPAMSGALIANNKPHPTRAGPERPRVTIPQQNKPLPEAVSQPSQPQPQPRPQQQQQPQQVRFSPGTKPEDDLRRQKKIQDANDKARRKKQAEIEKETKRLQKIYGREEEQVRRSQQQRPAQPRPQPQPQRPTQHRPTQSHPSSSRPHLPPRLGPGPGPYLHVPPSQVGNNRRPNAHASVQFLPLQPQHVSSPGLQQKKSSFFGLRRSSEEKNKEKLAKKRSSMF</sequence>
<keyword evidence="3" id="KW-1185">Reference proteome</keyword>
<gene>
    <name evidence="2" type="ORF">SI65_09526</name>
</gene>
<feature type="compositionally biased region" description="Polar residues" evidence="1">
    <location>
        <begin position="485"/>
        <end position="497"/>
    </location>
</feature>
<name>A0A1E3B2H4_ASPCR</name>
<dbReference type="AlphaFoldDB" id="A0A1E3B2H4"/>
<dbReference type="STRING" id="573508.A0A1E3B2H4"/>
<protein>
    <submittedName>
        <fullName evidence="2">Uncharacterized protein</fullName>
    </submittedName>
</protein>